<evidence type="ECO:0000313" key="10">
    <source>
        <dbReference type="EMBL" id="SDB80691.1"/>
    </source>
</evidence>
<dbReference type="InterPro" id="IPR049829">
    <property type="entry name" value="MptA/B-like"/>
</dbReference>
<dbReference type="Proteomes" id="UP000199086">
    <property type="component" value="Unassembled WGS sequence"/>
</dbReference>
<dbReference type="RefSeq" id="WP_092607206.1">
    <property type="nucleotide sequence ID" value="NZ_FMYF01000003.1"/>
</dbReference>
<evidence type="ECO:0000313" key="11">
    <source>
        <dbReference type="Proteomes" id="UP000199086"/>
    </source>
</evidence>
<feature type="transmembrane region" description="Helical" evidence="9">
    <location>
        <begin position="490"/>
        <end position="508"/>
    </location>
</feature>
<accession>A0A1G6GFA4</accession>
<name>A0A1G6GFA4_9ACTN</name>
<keyword evidence="11" id="KW-1185">Reference proteome</keyword>
<organism evidence="10 11">
    <name type="scientific">Raineyella antarctica</name>
    <dbReference type="NCBI Taxonomy" id="1577474"/>
    <lineage>
        <taxon>Bacteria</taxon>
        <taxon>Bacillati</taxon>
        <taxon>Actinomycetota</taxon>
        <taxon>Actinomycetes</taxon>
        <taxon>Propionibacteriales</taxon>
        <taxon>Propionibacteriaceae</taxon>
        <taxon>Raineyella</taxon>
    </lineage>
</organism>
<evidence type="ECO:0000256" key="7">
    <source>
        <dbReference type="ARBA" id="ARBA00043987"/>
    </source>
</evidence>
<feature type="transmembrane region" description="Helical" evidence="9">
    <location>
        <begin position="85"/>
        <end position="105"/>
    </location>
</feature>
<evidence type="ECO:0000256" key="9">
    <source>
        <dbReference type="SAM" id="Phobius"/>
    </source>
</evidence>
<comment type="subcellular location">
    <subcellularLocation>
        <location evidence="1">Membrane</location>
        <topology evidence="1">Multi-pass membrane protein</topology>
    </subcellularLocation>
</comment>
<dbReference type="EMBL" id="FMYF01000003">
    <property type="protein sequence ID" value="SDB80691.1"/>
    <property type="molecule type" value="Genomic_DNA"/>
</dbReference>
<comment type="similarity">
    <text evidence="7">Belongs to the MptA/B family.</text>
</comment>
<evidence type="ECO:0000256" key="5">
    <source>
        <dbReference type="ARBA" id="ARBA00022989"/>
    </source>
</evidence>
<feature type="region of interest" description="Disordered" evidence="8">
    <location>
        <begin position="1"/>
        <end position="21"/>
    </location>
</feature>
<reference evidence="10 11" key="1">
    <citation type="submission" date="2016-06" db="EMBL/GenBank/DDBJ databases">
        <authorList>
            <person name="Olsen C.W."/>
            <person name="Carey S."/>
            <person name="Hinshaw L."/>
            <person name="Karasin A.I."/>
        </authorList>
    </citation>
    <scope>NUCLEOTIDE SEQUENCE [LARGE SCALE GENOMIC DNA]</scope>
    <source>
        <strain evidence="10 11">LZ-22</strain>
    </source>
</reference>
<evidence type="ECO:0000256" key="2">
    <source>
        <dbReference type="ARBA" id="ARBA00022676"/>
    </source>
</evidence>
<dbReference type="AlphaFoldDB" id="A0A1G6GFA4"/>
<dbReference type="Pfam" id="PF26314">
    <property type="entry name" value="MptA_B_family"/>
    <property type="match status" value="1"/>
</dbReference>
<feature type="transmembrane region" description="Helical" evidence="9">
    <location>
        <begin position="291"/>
        <end position="317"/>
    </location>
</feature>
<feature type="transmembrane region" description="Helical" evidence="9">
    <location>
        <begin position="338"/>
        <end position="362"/>
    </location>
</feature>
<sequence length="526" mass="55853">MAVEEQVLASPSRLQGPDGATVTGTRRRALDAVAALRAEWFDPMVRQGMLGFVLVAAGSISPAFIPDNSPLWSIDATWVVRTPVGSAFATVVVLAGIWLVLDAWMRLRPRSAGRHDFRAVLALWSLPLLAAPPVFSHDAYSYAAQGWLVTNGVDPYQVGPGALPGNFADAVSRVWLYTPAPYGPLSLEIQRILVDLTGGHLLAPEAGSLMHSYLAALAMRVPAVLGVILIAACLPGLLRHVGARGLEADRGMWLAVVNPLMIAHFVGGAHNDALMVGLTALALWLAARHRLVAAAIVVGLATAAKQPAALAGFAVAFMALAPAERQWGQWRTILRRTVVTGAIALGTFVAVSLLTGLGFGWLHAMAVPGSVPTIAPSSIISRLVNSVVLQWGFYEWGGVISGAVRTLFAIATALFMVWLAARIALHRPMAFVSWGLLAAAIGGTALHGWYLLWGGALLPVARPTERVARVATWVSAGMLFYYGTNLAVRNSASWVGALAILPLLLLMLRHDRAQWRTPSVAVPVTA</sequence>
<gene>
    <name evidence="10" type="ORF">GA0111570_1038</name>
</gene>
<evidence type="ECO:0000256" key="3">
    <source>
        <dbReference type="ARBA" id="ARBA00022679"/>
    </source>
</evidence>
<proteinExistence type="inferred from homology"/>
<feature type="transmembrane region" description="Helical" evidence="9">
    <location>
        <begin position="406"/>
        <end position="425"/>
    </location>
</feature>
<dbReference type="STRING" id="1577474.GA0111570_1038"/>
<dbReference type="NCBIfam" id="NF038066">
    <property type="entry name" value="MptB"/>
    <property type="match status" value="1"/>
</dbReference>
<feature type="transmembrane region" description="Helical" evidence="9">
    <location>
        <begin position="117"/>
        <end position="135"/>
    </location>
</feature>
<dbReference type="GO" id="GO:0016757">
    <property type="term" value="F:glycosyltransferase activity"/>
    <property type="evidence" value="ECO:0007669"/>
    <property type="project" value="UniProtKB-KW"/>
</dbReference>
<evidence type="ECO:0000256" key="4">
    <source>
        <dbReference type="ARBA" id="ARBA00022692"/>
    </source>
</evidence>
<evidence type="ECO:0000256" key="6">
    <source>
        <dbReference type="ARBA" id="ARBA00023136"/>
    </source>
</evidence>
<feature type="transmembrane region" description="Helical" evidence="9">
    <location>
        <begin position="213"/>
        <end position="238"/>
    </location>
</feature>
<feature type="transmembrane region" description="Helical" evidence="9">
    <location>
        <begin position="431"/>
        <end position="455"/>
    </location>
</feature>
<keyword evidence="4 9" id="KW-0812">Transmembrane</keyword>
<dbReference type="OrthoDB" id="5242303at2"/>
<dbReference type="GO" id="GO:0016020">
    <property type="term" value="C:membrane"/>
    <property type="evidence" value="ECO:0007669"/>
    <property type="project" value="UniProtKB-SubCell"/>
</dbReference>
<protein>
    <submittedName>
        <fullName evidence="10">Alpha-1,6-mannosyltransferase/alpha-1,6-mannosyltransferase</fullName>
    </submittedName>
</protein>
<evidence type="ECO:0000256" key="8">
    <source>
        <dbReference type="SAM" id="MobiDB-lite"/>
    </source>
</evidence>
<keyword evidence="2 10" id="KW-0328">Glycosyltransferase</keyword>
<keyword evidence="5 9" id="KW-1133">Transmembrane helix</keyword>
<keyword evidence="6 9" id="KW-0472">Membrane</keyword>
<keyword evidence="3 10" id="KW-0808">Transferase</keyword>
<feature type="transmembrane region" description="Helical" evidence="9">
    <location>
        <begin position="47"/>
        <end position="65"/>
    </location>
</feature>
<evidence type="ECO:0000256" key="1">
    <source>
        <dbReference type="ARBA" id="ARBA00004141"/>
    </source>
</evidence>